<feature type="region of interest" description="Disordered" evidence="2">
    <location>
        <begin position="324"/>
        <end position="346"/>
    </location>
</feature>
<evidence type="ECO:0000313" key="4">
    <source>
        <dbReference type="Proteomes" id="UP000039865"/>
    </source>
</evidence>
<feature type="compositionally biased region" description="Low complexity" evidence="2">
    <location>
        <begin position="442"/>
        <end position="452"/>
    </location>
</feature>
<reference evidence="3 4" key="1">
    <citation type="submission" date="2014-06" db="EMBL/GenBank/DDBJ databases">
        <authorList>
            <person name="Swart Estienne"/>
        </authorList>
    </citation>
    <scope>NUCLEOTIDE SEQUENCE [LARGE SCALE GENOMIC DNA]</scope>
    <source>
        <strain evidence="3 4">130c</strain>
    </source>
</reference>
<feature type="compositionally biased region" description="Basic and acidic residues" evidence="2">
    <location>
        <begin position="783"/>
        <end position="813"/>
    </location>
</feature>
<dbReference type="EMBL" id="CCKQ01018601">
    <property type="protein sequence ID" value="CDW90573.1"/>
    <property type="molecule type" value="Genomic_DNA"/>
</dbReference>
<evidence type="ECO:0000256" key="2">
    <source>
        <dbReference type="SAM" id="MobiDB-lite"/>
    </source>
</evidence>
<keyword evidence="1" id="KW-0175">Coiled coil</keyword>
<feature type="region of interest" description="Disordered" evidence="2">
    <location>
        <begin position="756"/>
        <end position="822"/>
    </location>
</feature>
<keyword evidence="4" id="KW-1185">Reference proteome</keyword>
<protein>
    <submittedName>
        <fullName evidence="3">Uncharacterized protein</fullName>
    </submittedName>
</protein>
<gene>
    <name evidence="3" type="primary">Contig13390.g14290</name>
    <name evidence="3" type="ORF">STYLEM_19718</name>
</gene>
<feature type="compositionally biased region" description="Polar residues" evidence="2">
    <location>
        <begin position="324"/>
        <end position="341"/>
    </location>
</feature>
<organism evidence="3 4">
    <name type="scientific">Stylonychia lemnae</name>
    <name type="common">Ciliate</name>
    <dbReference type="NCBI Taxonomy" id="5949"/>
    <lineage>
        <taxon>Eukaryota</taxon>
        <taxon>Sar</taxon>
        <taxon>Alveolata</taxon>
        <taxon>Ciliophora</taxon>
        <taxon>Intramacronucleata</taxon>
        <taxon>Spirotrichea</taxon>
        <taxon>Stichotrichia</taxon>
        <taxon>Sporadotrichida</taxon>
        <taxon>Oxytrichidae</taxon>
        <taxon>Stylonychinae</taxon>
        <taxon>Stylonychia</taxon>
    </lineage>
</organism>
<proteinExistence type="predicted"/>
<sequence length="1296" mass="148853">MQSYNDERDRLPMEDLFKAGKPVDMDWFYLENRIRTFIHDLVTPYAKRQIFKRSNCQQRTIEAKDQIMDIKENLINNQKSIDDLKMQLNTNDQVLKAIEKKLKDEIATINGQKNMLKEKLGQMESEVSTFKNQVIERNTEIKFLFDEIGTNKESLHNDIIRVNKEINDDMQVQQERIQELGEQVYTSLCYNKQKFQEMNKFDVKLNMAEINMKSINENITEFNSKLHELNKWSQNTDRHLQKILPLQVSSFVYEVLNTNLKSKLRPKLKENFQTIFAVLETNSKLDAQYTGDYCFKKGEYQIPQTIMRSSINNISFTNKNMNASMSSVPMSNESPQQTKNTLETKNENQRIFVLHHRRKAIRPAGRESFMLNEDINEDDSSNQDNRSPKRGMLSALNNNDYVDNAKRKIKGFDKSTKGTGGSKRQVSSSGASKNMKKDSSSKRSIGSSSKSKVQNILRDNIQKPILIDDQVNPNKMKMPQTHESGKQVSPRTRISNKRSKKTKNNVNESTTKAEEDSQSQVQRSKTKKTVIIINNPDELRSKVEKAVQQHFESEINQAKTQIVRQSSRRSSFVGKKQKSGESNTGGQGTTERKMYLETPINNPNHHAHEQFDTAIEEVAISQELSSPIKPQNQQDQKIQEIKRNFVQNRSSLLINLEESPSNKSLTSQNLGTHDKTNSIVDKLVNKISQAYAIPVVSQNPQIIKINGLEDSGKQSRREKFSRIGSKFDNSIKDFDIEGKNKDNLDEIEQRHKELDEELLDQQEEDDYYDEESDGGEFILEPVNPKDSKQVKKALKEKQKEIMKRKSKMGHDPNYEGGSSDDSFFKRALEQGENSSANGSSYESGSDSASSYSEMIDTLKHQVEMLKLDLNNAKGALQLQIVEATASIENKISMQLKKQNEQVYEVKLSLMDETSRIKRERTDFQIEIKKLRELVSSFANTSESHNLQFIKFQKWAKKVSDIMQMSSIIEAQEERDKHSIALIGMKESANQNSISVQDQSVSQQPQIQGAGNHHKGQPIVSIDNKCLNCSNQSGDRAILYSQFKIACLQYRPSNVCYKTQSYSKEDILNFKARQILELYRMDAFKDAMTPRANLQSAETNNTSGLDDERSMFLQSTLQLNLPNQNQSAQPINSGKRTFFNRTIVPQTQPVSPDQQRATTQYMQTRLNKREAHSKDNEYQNTINNYKTRKLMAIRPYSVAENFRMDDVSTQYNDEQTGKVNIIKHSVKTNTNLLPSQMPSTRGTNNKIKLDFQLTDHNSSIVTVNQSIDNYNNNSALPQQQTKYIGFQKLKQSKFEKL</sequence>
<feature type="region of interest" description="Disordered" evidence="2">
    <location>
        <begin position="564"/>
        <end position="590"/>
    </location>
</feature>
<name>A0A078BAI4_STYLE</name>
<feature type="compositionally biased region" description="Basic residues" evidence="2">
    <location>
        <begin position="494"/>
        <end position="503"/>
    </location>
</feature>
<evidence type="ECO:0000256" key="1">
    <source>
        <dbReference type="SAM" id="Coils"/>
    </source>
</evidence>
<feature type="compositionally biased region" description="Basic and acidic residues" evidence="2">
    <location>
        <begin position="403"/>
        <end position="416"/>
    </location>
</feature>
<dbReference type="Proteomes" id="UP000039865">
    <property type="component" value="Unassembled WGS sequence"/>
</dbReference>
<accession>A0A078BAI4</accession>
<feature type="compositionally biased region" description="Acidic residues" evidence="2">
    <location>
        <begin position="756"/>
        <end position="774"/>
    </location>
</feature>
<dbReference type="InParanoid" id="A0A078BAI4"/>
<feature type="region of interest" description="Disordered" evidence="2">
    <location>
        <begin position="371"/>
        <end position="526"/>
    </location>
</feature>
<feature type="coiled-coil region" evidence="1">
    <location>
        <begin position="163"/>
        <end position="225"/>
    </location>
</feature>
<evidence type="ECO:0000313" key="3">
    <source>
        <dbReference type="EMBL" id="CDW90573.1"/>
    </source>
</evidence>
<feature type="coiled-coil region" evidence="1">
    <location>
        <begin position="81"/>
        <end position="133"/>
    </location>
</feature>
<feature type="compositionally biased region" description="Polar residues" evidence="2">
    <location>
        <begin position="422"/>
        <end position="432"/>
    </location>
</feature>